<proteinExistence type="predicted"/>
<protein>
    <submittedName>
        <fullName evidence="1">Uncharacterized protein</fullName>
    </submittedName>
</protein>
<sequence length="129" mass="14189">MSDDHDDCQPDVDPVIVQREHMRRISENELIALLVLLTSRRRKPSALRERLFLRRRTILVVSATGPRRRGGLGGGVSNRLDGLLIERSTDGLSGRTTRAVDEGAGVAVVLVTMARLSEESKCRIACDVG</sequence>
<evidence type="ECO:0000313" key="2">
    <source>
        <dbReference type="Proteomes" id="UP000054928"/>
    </source>
</evidence>
<accession>A0A0P1A9D2</accession>
<dbReference type="GeneID" id="36399262"/>
<dbReference type="EMBL" id="CCYD01000252">
    <property type="protein sequence ID" value="CEG36958.1"/>
    <property type="molecule type" value="Genomic_DNA"/>
</dbReference>
<name>A0A0P1A9D2_PLAHL</name>
<keyword evidence="2" id="KW-1185">Reference proteome</keyword>
<dbReference type="Proteomes" id="UP000054928">
    <property type="component" value="Unassembled WGS sequence"/>
</dbReference>
<reference evidence="2" key="1">
    <citation type="submission" date="2014-09" db="EMBL/GenBank/DDBJ databases">
        <authorList>
            <person name="Sharma Rahul"/>
            <person name="Thines Marco"/>
        </authorList>
    </citation>
    <scope>NUCLEOTIDE SEQUENCE [LARGE SCALE GENOMIC DNA]</scope>
</reference>
<evidence type="ECO:0000313" key="1">
    <source>
        <dbReference type="EMBL" id="CEG36958.1"/>
    </source>
</evidence>
<dbReference type="RefSeq" id="XP_024573327.1">
    <property type="nucleotide sequence ID" value="XM_024722229.1"/>
</dbReference>
<organism evidence="1 2">
    <name type="scientific">Plasmopara halstedii</name>
    <name type="common">Downy mildew of sunflower</name>
    <dbReference type="NCBI Taxonomy" id="4781"/>
    <lineage>
        <taxon>Eukaryota</taxon>
        <taxon>Sar</taxon>
        <taxon>Stramenopiles</taxon>
        <taxon>Oomycota</taxon>
        <taxon>Peronosporomycetes</taxon>
        <taxon>Peronosporales</taxon>
        <taxon>Peronosporaceae</taxon>
        <taxon>Plasmopara</taxon>
    </lineage>
</organism>
<dbReference type="AlphaFoldDB" id="A0A0P1A9D2"/>